<dbReference type="GO" id="GO:0004519">
    <property type="term" value="F:endonuclease activity"/>
    <property type="evidence" value="ECO:0007669"/>
    <property type="project" value="UniProtKB-KW"/>
</dbReference>
<organism evidence="2 3">
    <name type="scientific">Shewanella electrodiphila</name>
    <dbReference type="NCBI Taxonomy" id="934143"/>
    <lineage>
        <taxon>Bacteria</taxon>
        <taxon>Pseudomonadati</taxon>
        <taxon>Pseudomonadota</taxon>
        <taxon>Gammaproteobacteria</taxon>
        <taxon>Alteromonadales</taxon>
        <taxon>Shewanellaceae</taxon>
        <taxon>Shewanella</taxon>
    </lineage>
</organism>
<evidence type="ECO:0000313" key="2">
    <source>
        <dbReference type="EMBL" id="MCL1044710.1"/>
    </source>
</evidence>
<feature type="domain" description="Endonuclease NucS C-terminal" evidence="1">
    <location>
        <begin position="5"/>
        <end position="95"/>
    </location>
</feature>
<dbReference type="Proteomes" id="UP001202134">
    <property type="component" value="Unassembled WGS sequence"/>
</dbReference>
<proteinExistence type="predicted"/>
<keyword evidence="2" id="KW-0540">Nuclease</keyword>
<dbReference type="InterPro" id="IPR011856">
    <property type="entry name" value="tRNA_endonuc-like_dom_sf"/>
</dbReference>
<keyword evidence="2" id="KW-0378">Hydrolase</keyword>
<gene>
    <name evidence="2" type="ORF">L2737_05125</name>
</gene>
<accession>A0ABT0KLJ8</accession>
<protein>
    <submittedName>
        <fullName evidence="2">Endonuclease NucS</fullName>
    </submittedName>
</protein>
<sequence length="513" mass="59071">MKVKESIIRENISENLYLLDKSLKLVAQEHYIKMPDGKKAFIDILAKDDFGCFTVIELKKSNQTARSAIQQLLKYANFLKRKNRLEESQIRCVILSAVWDELEDPFSEFVEFSQYESKGYLVDYEKEKLPVFTEVRPEYKQGNLSPLHNFIFFEFNTKDERDKLLKEFELTLKSLPSVNSVLIEMDYSGDDLNIINPFGFAWVLFTGDIDNMNLDISKLAPKKVSPKFFNAGDIISLWAGELPEFNIRSKILLEQVRINNSAGEYTGLALHSLNNTLSTWDYSTPVGFGVMFDDGLFDEDEILSLACGFVGDHPYGFVTQTSPQRAKQFNFVRKKIDQFLAFNERWKVIVNHIFQQSDKSDVIKINIFNPLNFLGMINDVHKTNSSKRIPSLNITVEKENGTSLQYYGSLFWTKKKLIICPKETIFKLFDSNDDFKLRYLTNNYKKNEVSLSERYGLSYEVVCSNGKMLAIDGKVCDFVDFEKLDNLQDFLMSNDHFIDQVGGLFDELAIGVG</sequence>
<dbReference type="Gene3D" id="3.40.1350.10">
    <property type="match status" value="1"/>
</dbReference>
<name>A0ABT0KLJ8_9GAMM</name>
<dbReference type="EMBL" id="JAKIKU010000002">
    <property type="protein sequence ID" value="MCL1044710.1"/>
    <property type="molecule type" value="Genomic_DNA"/>
</dbReference>
<keyword evidence="2" id="KW-0255">Endonuclease</keyword>
<evidence type="ECO:0000259" key="1">
    <source>
        <dbReference type="Pfam" id="PF01939"/>
    </source>
</evidence>
<dbReference type="InterPro" id="IPR048301">
    <property type="entry name" value="NucS_C"/>
</dbReference>
<dbReference type="Pfam" id="PF01939">
    <property type="entry name" value="NucS_C"/>
    <property type="match status" value="1"/>
</dbReference>
<keyword evidence="3" id="KW-1185">Reference proteome</keyword>
<comment type="caution">
    <text evidence="2">The sequence shown here is derived from an EMBL/GenBank/DDBJ whole genome shotgun (WGS) entry which is preliminary data.</text>
</comment>
<reference evidence="2 3" key="1">
    <citation type="submission" date="2022-01" db="EMBL/GenBank/DDBJ databases">
        <title>Whole genome-based taxonomy of the Shewanellaceae.</title>
        <authorList>
            <person name="Martin-Rodriguez A.J."/>
        </authorList>
    </citation>
    <scope>NUCLEOTIDE SEQUENCE [LARGE SCALE GENOMIC DNA]</scope>
    <source>
        <strain evidence="2 3">DSM 24955</strain>
    </source>
</reference>
<dbReference type="RefSeq" id="WP_248954988.1">
    <property type="nucleotide sequence ID" value="NZ_JAKIKU010000002.1"/>
</dbReference>
<evidence type="ECO:0000313" key="3">
    <source>
        <dbReference type="Proteomes" id="UP001202134"/>
    </source>
</evidence>